<dbReference type="InterPro" id="IPR032799">
    <property type="entry name" value="TAXi_C"/>
</dbReference>
<dbReference type="Gene3D" id="2.40.70.10">
    <property type="entry name" value="Acid Proteases"/>
    <property type="match status" value="2"/>
</dbReference>
<name>A0A6A3AAM0_HIBSY</name>
<organism evidence="3 4">
    <name type="scientific">Hibiscus syriacus</name>
    <name type="common">Rose of Sharon</name>
    <dbReference type="NCBI Taxonomy" id="106335"/>
    <lineage>
        <taxon>Eukaryota</taxon>
        <taxon>Viridiplantae</taxon>
        <taxon>Streptophyta</taxon>
        <taxon>Embryophyta</taxon>
        <taxon>Tracheophyta</taxon>
        <taxon>Spermatophyta</taxon>
        <taxon>Magnoliopsida</taxon>
        <taxon>eudicotyledons</taxon>
        <taxon>Gunneridae</taxon>
        <taxon>Pentapetalae</taxon>
        <taxon>rosids</taxon>
        <taxon>malvids</taxon>
        <taxon>Malvales</taxon>
        <taxon>Malvaceae</taxon>
        <taxon>Malvoideae</taxon>
        <taxon>Hibiscus</taxon>
    </lineage>
</organism>
<dbReference type="InterPro" id="IPR033121">
    <property type="entry name" value="PEPTIDASE_A1"/>
</dbReference>
<dbReference type="GO" id="GO:0004190">
    <property type="term" value="F:aspartic-type endopeptidase activity"/>
    <property type="evidence" value="ECO:0007669"/>
    <property type="project" value="InterPro"/>
</dbReference>
<dbReference type="AlphaFoldDB" id="A0A6A3AAM0"/>
<evidence type="ECO:0000259" key="2">
    <source>
        <dbReference type="PROSITE" id="PS51767"/>
    </source>
</evidence>
<keyword evidence="4" id="KW-1185">Reference proteome</keyword>
<dbReference type="EMBL" id="VEPZ02001025">
    <property type="protein sequence ID" value="KAE8700983.1"/>
    <property type="molecule type" value="Genomic_DNA"/>
</dbReference>
<reference evidence="3" key="1">
    <citation type="submission" date="2019-09" db="EMBL/GenBank/DDBJ databases">
        <title>Draft genome information of white flower Hibiscus syriacus.</title>
        <authorList>
            <person name="Kim Y.-M."/>
        </authorList>
    </citation>
    <scope>NUCLEOTIDE SEQUENCE [LARGE SCALE GENOMIC DNA]</scope>
    <source>
        <strain evidence="3">YM2019G1</strain>
    </source>
</reference>
<dbReference type="SUPFAM" id="SSF50630">
    <property type="entry name" value="Acid proteases"/>
    <property type="match status" value="2"/>
</dbReference>
<dbReference type="Proteomes" id="UP000436088">
    <property type="component" value="Unassembled WGS sequence"/>
</dbReference>
<dbReference type="InterPro" id="IPR021109">
    <property type="entry name" value="Peptidase_aspartic_dom_sf"/>
</dbReference>
<accession>A0A6A3AAM0</accession>
<gene>
    <name evidence="3" type="ORF">F3Y22_tig00110549pilonHSYRG00058</name>
</gene>
<dbReference type="GO" id="GO:0006508">
    <property type="term" value="P:proteolysis"/>
    <property type="evidence" value="ECO:0007669"/>
    <property type="project" value="InterPro"/>
</dbReference>
<feature type="domain" description="Peptidase A1" evidence="2">
    <location>
        <begin position="86"/>
        <end position="251"/>
    </location>
</feature>
<sequence length="251" mass="27422">MSVEGGPMGASKYGAKLELHHVDALSSDETPDRLFDLRLQRDALRVETIYSHVSKAVARQHPRAPDGRPGFCSSVIFGLAQGSGEYFMRLGVGTPPRYLYMVLDTGSDVIWVQCSPFKKCYSQTDLIFDPTKSRSLSGILCGSPLCRSLDSSGCNHCRMCLYKVSYGDGSVTFARHFTTLLGISVGGTCVPKIRPSLFKMGRDDNGGIIIDSGTSVTRLTRPAYISLRDAFLFGASNLKRAPAFLIVRHLV</sequence>
<dbReference type="Pfam" id="PF14543">
    <property type="entry name" value="TAXi_N"/>
    <property type="match status" value="1"/>
</dbReference>
<proteinExistence type="inferred from homology"/>
<evidence type="ECO:0000313" key="3">
    <source>
        <dbReference type="EMBL" id="KAE8700983.1"/>
    </source>
</evidence>
<dbReference type="InterPro" id="IPR001461">
    <property type="entry name" value="Aspartic_peptidase_A1"/>
</dbReference>
<dbReference type="Pfam" id="PF14541">
    <property type="entry name" value="TAXi_C"/>
    <property type="match status" value="1"/>
</dbReference>
<evidence type="ECO:0000256" key="1">
    <source>
        <dbReference type="ARBA" id="ARBA00007447"/>
    </source>
</evidence>
<comment type="similarity">
    <text evidence="1">Belongs to the peptidase A1 family.</text>
</comment>
<dbReference type="PANTHER" id="PTHR13683">
    <property type="entry name" value="ASPARTYL PROTEASES"/>
    <property type="match status" value="1"/>
</dbReference>
<dbReference type="PROSITE" id="PS51767">
    <property type="entry name" value="PEPTIDASE_A1"/>
    <property type="match status" value="1"/>
</dbReference>
<evidence type="ECO:0000313" key="4">
    <source>
        <dbReference type="Proteomes" id="UP000436088"/>
    </source>
</evidence>
<comment type="caution">
    <text evidence="3">The sequence shown here is derived from an EMBL/GenBank/DDBJ whole genome shotgun (WGS) entry which is preliminary data.</text>
</comment>
<dbReference type="InterPro" id="IPR032861">
    <property type="entry name" value="TAXi_N"/>
</dbReference>
<protein>
    <submittedName>
        <fullName evidence="3">Cyclic pyranopterin monophosphate synthase accessory protein</fullName>
    </submittedName>
</protein>
<dbReference type="PANTHER" id="PTHR13683:SF679">
    <property type="entry name" value="ASPARTYL PROTEASE FAMILY PROTEIN 2"/>
    <property type="match status" value="1"/>
</dbReference>